<name>A0A0H3A124_MYCA1</name>
<reference evidence="1 2" key="1">
    <citation type="submission" date="2006-10" db="EMBL/GenBank/DDBJ databases">
        <authorList>
            <person name="Fleischmann R.D."/>
            <person name="Dodson R.J."/>
            <person name="Haft D.H."/>
            <person name="Merkel J.S."/>
            <person name="Nelson W.C."/>
            <person name="Fraser C.M."/>
        </authorList>
    </citation>
    <scope>NUCLEOTIDE SEQUENCE [LARGE SCALE GENOMIC DNA]</scope>
    <source>
        <strain evidence="1 2">104</strain>
    </source>
</reference>
<gene>
    <name evidence="1" type="ordered locus">MAV_0795</name>
</gene>
<accession>A0A0H3A124</accession>
<dbReference type="Proteomes" id="UP000001574">
    <property type="component" value="Chromosome"/>
</dbReference>
<sequence>MITGFMMIAPTVSAQPGLSAKIVFPHPNTETGPFNYEVTQTDLTADATGAAELSGDPIVDGDTVTLTVTGLVDGHEFAFTYTVTGADGITATSAASTPITATA</sequence>
<dbReference type="EMBL" id="CP000479">
    <property type="protein sequence ID" value="ABK68178.1"/>
    <property type="molecule type" value="Genomic_DNA"/>
</dbReference>
<dbReference type="KEGG" id="mav:MAV_0795"/>
<dbReference type="AlphaFoldDB" id="A0A0H3A124"/>
<evidence type="ECO:0000313" key="2">
    <source>
        <dbReference type="Proteomes" id="UP000001574"/>
    </source>
</evidence>
<evidence type="ECO:0000313" key="1">
    <source>
        <dbReference type="EMBL" id="ABK68178.1"/>
    </source>
</evidence>
<dbReference type="HOGENOM" id="CLU_2260591_0_0_11"/>
<protein>
    <submittedName>
        <fullName evidence="1">Uncharacterized protein</fullName>
    </submittedName>
</protein>
<organism evidence="1 2">
    <name type="scientific">Mycobacterium avium (strain 104)</name>
    <dbReference type="NCBI Taxonomy" id="243243"/>
    <lineage>
        <taxon>Bacteria</taxon>
        <taxon>Bacillati</taxon>
        <taxon>Actinomycetota</taxon>
        <taxon>Actinomycetes</taxon>
        <taxon>Mycobacteriales</taxon>
        <taxon>Mycobacteriaceae</taxon>
        <taxon>Mycobacterium</taxon>
        <taxon>Mycobacterium avium complex (MAC)</taxon>
    </lineage>
</organism>
<proteinExistence type="predicted"/>
<dbReference type="RefSeq" id="WP_011723762.1">
    <property type="nucleotide sequence ID" value="NC_008595.1"/>
</dbReference>